<evidence type="ECO:0000313" key="1">
    <source>
        <dbReference type="EMBL" id="KAE8695850.1"/>
    </source>
</evidence>
<protein>
    <submittedName>
        <fullName evidence="1">Uncharacterized protein</fullName>
    </submittedName>
</protein>
<dbReference type="EMBL" id="VEPZ02001072">
    <property type="protein sequence ID" value="KAE8695850.1"/>
    <property type="molecule type" value="Genomic_DNA"/>
</dbReference>
<comment type="caution">
    <text evidence="1">The sequence shown here is derived from an EMBL/GenBank/DDBJ whole genome shotgun (WGS) entry which is preliminary data.</text>
</comment>
<dbReference type="Proteomes" id="UP000436088">
    <property type="component" value="Unassembled WGS sequence"/>
</dbReference>
<accession>A0A6A2ZVA3</accession>
<reference evidence="1" key="1">
    <citation type="submission" date="2019-09" db="EMBL/GenBank/DDBJ databases">
        <title>Draft genome information of white flower Hibiscus syriacus.</title>
        <authorList>
            <person name="Kim Y.-M."/>
        </authorList>
    </citation>
    <scope>NUCLEOTIDE SEQUENCE [LARGE SCALE GENOMIC DNA]</scope>
    <source>
        <strain evidence="1">YM2019G1</strain>
    </source>
</reference>
<dbReference type="AlphaFoldDB" id="A0A6A2ZVA3"/>
<organism evidence="1 2">
    <name type="scientific">Hibiscus syriacus</name>
    <name type="common">Rose of Sharon</name>
    <dbReference type="NCBI Taxonomy" id="106335"/>
    <lineage>
        <taxon>Eukaryota</taxon>
        <taxon>Viridiplantae</taxon>
        <taxon>Streptophyta</taxon>
        <taxon>Embryophyta</taxon>
        <taxon>Tracheophyta</taxon>
        <taxon>Spermatophyta</taxon>
        <taxon>Magnoliopsida</taxon>
        <taxon>eudicotyledons</taxon>
        <taxon>Gunneridae</taxon>
        <taxon>Pentapetalae</taxon>
        <taxon>rosids</taxon>
        <taxon>malvids</taxon>
        <taxon>Malvales</taxon>
        <taxon>Malvaceae</taxon>
        <taxon>Malvoideae</taxon>
        <taxon>Hibiscus</taxon>
    </lineage>
</organism>
<evidence type="ECO:0000313" key="2">
    <source>
        <dbReference type="Proteomes" id="UP000436088"/>
    </source>
</evidence>
<keyword evidence="2" id="KW-1185">Reference proteome</keyword>
<name>A0A6A2ZVA3_HIBSY</name>
<sequence length="59" mass="6705">MALCFKYMLASHRVSLLTARIFSLKARSSGSDWRRLVWLRLMVAAHPSFPLVVEVAAED</sequence>
<proteinExistence type="predicted"/>
<gene>
    <name evidence="1" type="ORF">F3Y22_tig00110683pilonHSYRG00352</name>
</gene>